<organism evidence="1 2">
    <name type="scientific">Halotia branconii CENA392</name>
    <dbReference type="NCBI Taxonomy" id="1539056"/>
    <lineage>
        <taxon>Bacteria</taxon>
        <taxon>Bacillati</taxon>
        <taxon>Cyanobacteriota</taxon>
        <taxon>Cyanophyceae</taxon>
        <taxon>Nostocales</taxon>
        <taxon>Nodulariaceae</taxon>
        <taxon>Halotia</taxon>
    </lineage>
</organism>
<protein>
    <submittedName>
        <fullName evidence="1">Glycosyltransferase family 2 protein</fullName>
    </submittedName>
</protein>
<reference evidence="1 2" key="1">
    <citation type="journal article" date="2023" name="Limnol Oceanogr Lett">
        <title>Environmental adaptations by the intertidal Antarctic cyanobacterium Halotia branconii CENA392 as revealed using long-read genome sequencing.</title>
        <authorList>
            <person name="Dextro R.B."/>
            <person name="Delbaje E."/>
            <person name="Freitas P.N.N."/>
            <person name="Geraldes V."/>
            <person name="Pinto E."/>
            <person name="Long P.F."/>
            <person name="Fiore M.F."/>
        </authorList>
    </citation>
    <scope>NUCLEOTIDE SEQUENCE [LARGE SCALE GENOMIC DNA]</scope>
    <source>
        <strain evidence="1 2">CENA392</strain>
    </source>
</reference>
<dbReference type="EMBL" id="CP124543">
    <property type="protein sequence ID" value="WGV27783.1"/>
    <property type="molecule type" value="Genomic_DNA"/>
</dbReference>
<accession>A0AAJ6NWN7</accession>
<dbReference type="Proteomes" id="UP001223520">
    <property type="component" value="Chromosome"/>
</dbReference>
<evidence type="ECO:0000313" key="1">
    <source>
        <dbReference type="EMBL" id="WGV27783.1"/>
    </source>
</evidence>
<dbReference type="KEGG" id="hbq:QI031_09985"/>
<gene>
    <name evidence="1" type="ORF">QI031_09985</name>
</gene>
<sequence>MLVFIIPIKSSKVAKSWTELSKMFERCLQSICNQTSSEFHVMVVCHEKPQINFYHPQVQYIEVNFPIPSSDYTEKMEDRAQKVAAGLLAAQDLQPSHIMSVDADDCISNRLAAFVNQNKQSNGWYMETGYEYEEESSKIIVKKENFYKVCGTSNIINYRLLTLPEKTLPYGQLTGYDRFLSGHPLAKGDLAARGTPIQPLPFPGTIYVRDKIGESVSLQEPLVAKLKRNPKEAFRGIKKLILAPFNEQKLTDELRAEFHLYPLL</sequence>
<proteinExistence type="predicted"/>
<evidence type="ECO:0000313" key="2">
    <source>
        <dbReference type="Proteomes" id="UP001223520"/>
    </source>
</evidence>
<keyword evidence="2" id="KW-1185">Reference proteome</keyword>
<name>A0AAJ6NWN7_9CYAN</name>
<dbReference type="AlphaFoldDB" id="A0AAJ6NWN7"/>
<dbReference type="RefSeq" id="WP_281485023.1">
    <property type="nucleotide sequence ID" value="NZ_CP124543.1"/>
</dbReference>